<dbReference type="AlphaFoldDB" id="A0A6G4XBP3"/>
<dbReference type="EMBL" id="JAAKZW010000006">
    <property type="protein sequence ID" value="NGO74808.1"/>
    <property type="molecule type" value="Genomic_DNA"/>
</dbReference>
<gene>
    <name evidence="1" type="ORF">G6045_03775</name>
</gene>
<dbReference type="RefSeq" id="WP_165330333.1">
    <property type="nucleotide sequence ID" value="NZ_JAAKZW010000006.1"/>
</dbReference>
<evidence type="ECO:0000313" key="1">
    <source>
        <dbReference type="EMBL" id="NGO74808.1"/>
    </source>
</evidence>
<accession>A0A6G4XBP3</accession>
<sequence length="284" mass="31140">MAYTTARDRAVSYLLSLADPDDAGRIEQRIGLAPQNAVEHRLETEAVRRTWSAARQLPVAVLHWVMQQDDPELNVLVCRHPSADNAIRRQILRGVPCAPESKRSVLPVSPQLNHGVEEARLPGCFHELGLIGTLRAARTRGAGRSAASMVLDRHDWAAVTQADLEHALPGYARWALAVRHDCPPELRRQFGTHAKFHNRVRAAGAFDSPEQFALEHAPAVDVLAVLSLGHRLFPQRLADASDALRPLVRENLAGHTEAWAVLAQLVEEFQGGVEELVITAGAVA</sequence>
<organism evidence="1 2">
    <name type="scientific">Streptomyces mesophilus</name>
    <dbReference type="NCBI Taxonomy" id="1775132"/>
    <lineage>
        <taxon>Bacteria</taxon>
        <taxon>Bacillati</taxon>
        <taxon>Actinomycetota</taxon>
        <taxon>Actinomycetes</taxon>
        <taxon>Kitasatosporales</taxon>
        <taxon>Streptomycetaceae</taxon>
        <taxon>Streptomyces</taxon>
    </lineage>
</organism>
<protein>
    <submittedName>
        <fullName evidence="1">Uncharacterized protein</fullName>
    </submittedName>
</protein>
<name>A0A6G4XBP3_9ACTN</name>
<comment type="caution">
    <text evidence="1">The sequence shown here is derived from an EMBL/GenBank/DDBJ whole genome shotgun (WGS) entry which is preliminary data.</text>
</comment>
<evidence type="ECO:0000313" key="2">
    <source>
        <dbReference type="Proteomes" id="UP000481109"/>
    </source>
</evidence>
<reference evidence="1 2" key="1">
    <citation type="submission" date="2020-02" db="EMBL/GenBank/DDBJ databases">
        <title>Whole-genome analyses of novel actinobacteria.</title>
        <authorList>
            <person name="Sahin N."/>
            <person name="Tokatli A."/>
        </authorList>
    </citation>
    <scope>NUCLEOTIDE SEQUENCE [LARGE SCALE GENOMIC DNA]</scope>
    <source>
        <strain evidence="1 2">YC504</strain>
    </source>
</reference>
<proteinExistence type="predicted"/>
<dbReference type="Proteomes" id="UP000481109">
    <property type="component" value="Unassembled WGS sequence"/>
</dbReference>
<keyword evidence="2" id="KW-1185">Reference proteome</keyword>